<organism evidence="14 15">
    <name type="scientific">Dacryopinax primogenitus (strain DJM 731)</name>
    <name type="common">Brown rot fungus</name>
    <dbReference type="NCBI Taxonomy" id="1858805"/>
    <lineage>
        <taxon>Eukaryota</taxon>
        <taxon>Fungi</taxon>
        <taxon>Dikarya</taxon>
        <taxon>Basidiomycota</taxon>
        <taxon>Agaricomycotina</taxon>
        <taxon>Dacrymycetes</taxon>
        <taxon>Dacrymycetales</taxon>
        <taxon>Dacrymycetaceae</taxon>
        <taxon>Dacryopinax</taxon>
    </lineage>
</organism>
<dbReference type="GO" id="GO:0004129">
    <property type="term" value="F:cytochrome-c oxidase activity"/>
    <property type="evidence" value="ECO:0007669"/>
    <property type="project" value="TreeGrafter"/>
</dbReference>
<protein>
    <recommendedName>
        <fullName evidence="4 12">Cytochrome c oxidase subunit 9, mitochondrial</fullName>
    </recommendedName>
    <alternativeName>
        <fullName evidence="11 12">Cytochrome c oxidase polypeptide VIIA</fullName>
    </alternativeName>
</protein>
<keyword evidence="10 12" id="KW-0472">Membrane</keyword>
<dbReference type="Proteomes" id="UP000030653">
    <property type="component" value="Unassembled WGS sequence"/>
</dbReference>
<name>M5G6H1_DACPD</name>
<dbReference type="GO" id="GO:0005743">
    <property type="term" value="C:mitochondrial inner membrane"/>
    <property type="evidence" value="ECO:0007669"/>
    <property type="project" value="UniProtKB-SubCell"/>
</dbReference>
<dbReference type="CDD" id="cd22888">
    <property type="entry name" value="CcO_VIIa_fungal"/>
    <property type="match status" value="1"/>
</dbReference>
<comment type="subcellular location">
    <subcellularLocation>
        <location evidence="1">Mitochondrion inner membrane</location>
        <topology evidence="1">Single-pass membrane protein</topology>
    </subcellularLocation>
</comment>
<evidence type="ECO:0000256" key="6">
    <source>
        <dbReference type="ARBA" id="ARBA00022792"/>
    </source>
</evidence>
<sequence>MQPIVGKLRKRLVLDITCSIGLGLAMGYSYWYGVHLPAVRRRDDYYMKLEREKQALTA</sequence>
<dbReference type="PIRSF" id="PIRSF000283">
    <property type="entry name" value="COX9"/>
    <property type="match status" value="1"/>
</dbReference>
<comment type="similarity">
    <text evidence="3 12">Belongs to the fungal cytochrome c oxidase subunit 7a family.</text>
</comment>
<evidence type="ECO:0000256" key="8">
    <source>
        <dbReference type="ARBA" id="ARBA00023002"/>
    </source>
</evidence>
<proteinExistence type="inferred from homology"/>
<evidence type="ECO:0000256" key="10">
    <source>
        <dbReference type="ARBA" id="ARBA00023136"/>
    </source>
</evidence>
<dbReference type="AlphaFoldDB" id="M5G6H1"/>
<keyword evidence="5 13" id="KW-0812">Transmembrane</keyword>
<dbReference type="UniPathway" id="UPA00705"/>
<evidence type="ECO:0000256" key="2">
    <source>
        <dbReference type="ARBA" id="ARBA00004673"/>
    </source>
</evidence>
<dbReference type="PANTHER" id="PTHR28264">
    <property type="entry name" value="CYTOCHROME C OXIDASE SUBUNIT 7A"/>
    <property type="match status" value="1"/>
</dbReference>
<evidence type="ECO:0000256" key="11">
    <source>
        <dbReference type="ARBA" id="ARBA00031091"/>
    </source>
</evidence>
<dbReference type="OrthoDB" id="2317211at2759"/>
<evidence type="ECO:0000313" key="15">
    <source>
        <dbReference type="Proteomes" id="UP000030653"/>
    </source>
</evidence>
<keyword evidence="7 13" id="KW-1133">Transmembrane helix</keyword>
<keyword evidence="6 12" id="KW-0999">Mitochondrion inner membrane</keyword>
<dbReference type="GeneID" id="63689991"/>
<evidence type="ECO:0000256" key="12">
    <source>
        <dbReference type="PIRNR" id="PIRNR000283"/>
    </source>
</evidence>
<dbReference type="InterPro" id="IPR014368">
    <property type="entry name" value="Cyt_c_oxidase_su7a_fun"/>
</dbReference>
<comment type="pathway">
    <text evidence="2 12">Energy metabolism; oxidative phosphorylation.</text>
</comment>
<dbReference type="GO" id="GO:0006123">
    <property type="term" value="P:mitochondrial electron transport, cytochrome c to oxygen"/>
    <property type="evidence" value="ECO:0007669"/>
    <property type="project" value="InterPro"/>
</dbReference>
<dbReference type="STRING" id="1858805.M5G6H1"/>
<evidence type="ECO:0000256" key="7">
    <source>
        <dbReference type="ARBA" id="ARBA00022989"/>
    </source>
</evidence>
<dbReference type="PANTHER" id="PTHR28264:SF1">
    <property type="entry name" value="CYTOCHROME C OXIDASE SUBUNIT 6C"/>
    <property type="match status" value="1"/>
</dbReference>
<evidence type="ECO:0000256" key="1">
    <source>
        <dbReference type="ARBA" id="ARBA00004434"/>
    </source>
</evidence>
<evidence type="ECO:0000256" key="4">
    <source>
        <dbReference type="ARBA" id="ARBA00016081"/>
    </source>
</evidence>
<evidence type="ECO:0000256" key="5">
    <source>
        <dbReference type="ARBA" id="ARBA00022692"/>
    </source>
</evidence>
<evidence type="ECO:0000256" key="3">
    <source>
        <dbReference type="ARBA" id="ARBA00008862"/>
    </source>
</evidence>
<feature type="transmembrane region" description="Helical" evidence="13">
    <location>
        <begin position="12"/>
        <end position="31"/>
    </location>
</feature>
<evidence type="ECO:0000256" key="13">
    <source>
        <dbReference type="SAM" id="Phobius"/>
    </source>
</evidence>
<keyword evidence="15" id="KW-1185">Reference proteome</keyword>
<comment type="function">
    <text evidence="12">Component of the cytochrome c oxidase, the last enzyme in the mitochondrial electron transport chain which drives oxidative phosphorylation.</text>
</comment>
<dbReference type="HOGENOM" id="CLU_196969_0_0_1"/>
<accession>M5G6H1</accession>
<dbReference type="OMA" id="ASYWWWG"/>
<reference evidence="14 15" key="1">
    <citation type="journal article" date="2012" name="Science">
        <title>The Paleozoic origin of enzymatic lignin decomposition reconstructed from 31 fungal genomes.</title>
        <authorList>
            <person name="Floudas D."/>
            <person name="Binder M."/>
            <person name="Riley R."/>
            <person name="Barry K."/>
            <person name="Blanchette R.A."/>
            <person name="Henrissat B."/>
            <person name="Martinez A.T."/>
            <person name="Otillar R."/>
            <person name="Spatafora J.W."/>
            <person name="Yadav J.S."/>
            <person name="Aerts A."/>
            <person name="Benoit I."/>
            <person name="Boyd A."/>
            <person name="Carlson A."/>
            <person name="Copeland A."/>
            <person name="Coutinho P.M."/>
            <person name="de Vries R.P."/>
            <person name="Ferreira P."/>
            <person name="Findley K."/>
            <person name="Foster B."/>
            <person name="Gaskell J."/>
            <person name="Glotzer D."/>
            <person name="Gorecki P."/>
            <person name="Heitman J."/>
            <person name="Hesse C."/>
            <person name="Hori C."/>
            <person name="Igarashi K."/>
            <person name="Jurgens J.A."/>
            <person name="Kallen N."/>
            <person name="Kersten P."/>
            <person name="Kohler A."/>
            <person name="Kuees U."/>
            <person name="Kumar T.K.A."/>
            <person name="Kuo A."/>
            <person name="LaButti K."/>
            <person name="Larrondo L.F."/>
            <person name="Lindquist E."/>
            <person name="Ling A."/>
            <person name="Lombard V."/>
            <person name="Lucas S."/>
            <person name="Lundell T."/>
            <person name="Martin R."/>
            <person name="McLaughlin D.J."/>
            <person name="Morgenstern I."/>
            <person name="Morin E."/>
            <person name="Murat C."/>
            <person name="Nagy L.G."/>
            <person name="Nolan M."/>
            <person name="Ohm R.A."/>
            <person name="Patyshakuliyeva A."/>
            <person name="Rokas A."/>
            <person name="Ruiz-Duenas F.J."/>
            <person name="Sabat G."/>
            <person name="Salamov A."/>
            <person name="Samejima M."/>
            <person name="Schmutz J."/>
            <person name="Slot J.C."/>
            <person name="St John F."/>
            <person name="Stenlid J."/>
            <person name="Sun H."/>
            <person name="Sun S."/>
            <person name="Syed K."/>
            <person name="Tsang A."/>
            <person name="Wiebenga A."/>
            <person name="Young D."/>
            <person name="Pisabarro A."/>
            <person name="Eastwood D.C."/>
            <person name="Martin F."/>
            <person name="Cullen D."/>
            <person name="Grigoriev I.V."/>
            <person name="Hibbett D.S."/>
        </authorList>
    </citation>
    <scope>NUCLEOTIDE SEQUENCE [LARGE SCALE GENOMIC DNA]</scope>
    <source>
        <strain evidence="14 15">DJM-731 SS1</strain>
    </source>
</reference>
<gene>
    <name evidence="14" type="ORF">DACRYDRAFT_49706</name>
</gene>
<dbReference type="EMBL" id="JH795859">
    <property type="protein sequence ID" value="EJU03805.1"/>
    <property type="molecule type" value="Genomic_DNA"/>
</dbReference>
<keyword evidence="9 12" id="KW-0496">Mitochondrion</keyword>
<evidence type="ECO:0000313" key="14">
    <source>
        <dbReference type="EMBL" id="EJU03805.1"/>
    </source>
</evidence>
<dbReference type="GO" id="GO:0016491">
    <property type="term" value="F:oxidoreductase activity"/>
    <property type="evidence" value="ECO:0007669"/>
    <property type="project" value="UniProtKB-KW"/>
</dbReference>
<evidence type="ECO:0000256" key="9">
    <source>
        <dbReference type="ARBA" id="ARBA00023128"/>
    </source>
</evidence>
<dbReference type="RefSeq" id="XP_040630699.1">
    <property type="nucleotide sequence ID" value="XM_040774929.1"/>
</dbReference>
<keyword evidence="8 12" id="KW-0560">Oxidoreductase</keyword>